<evidence type="ECO:0000259" key="4">
    <source>
        <dbReference type="PROSITE" id="PS50090"/>
    </source>
</evidence>
<name>A2DNR5_TRIV3</name>
<feature type="domain" description="HTH myb-type" evidence="5">
    <location>
        <begin position="123"/>
        <end position="169"/>
    </location>
</feature>
<feature type="compositionally biased region" description="Polar residues" evidence="3">
    <location>
        <begin position="1"/>
        <end position="10"/>
    </location>
</feature>
<evidence type="ECO:0000256" key="2">
    <source>
        <dbReference type="ARBA" id="ARBA00023125"/>
    </source>
</evidence>
<feature type="compositionally biased region" description="Basic residues" evidence="3">
    <location>
        <begin position="43"/>
        <end position="52"/>
    </location>
</feature>
<dbReference type="CDD" id="cd00167">
    <property type="entry name" value="SANT"/>
    <property type="match status" value="2"/>
</dbReference>
<feature type="region of interest" description="Disordered" evidence="3">
    <location>
        <begin position="168"/>
        <end position="234"/>
    </location>
</feature>
<dbReference type="GO" id="GO:0000978">
    <property type="term" value="F:RNA polymerase II cis-regulatory region sequence-specific DNA binding"/>
    <property type="evidence" value="ECO:0000318"/>
    <property type="project" value="GO_Central"/>
</dbReference>
<dbReference type="GO" id="GO:0006355">
    <property type="term" value="P:regulation of DNA-templated transcription"/>
    <property type="evidence" value="ECO:0000318"/>
    <property type="project" value="GO_Central"/>
</dbReference>
<dbReference type="PANTHER" id="PTHR45614:SF25">
    <property type="entry name" value="MYB PROTEIN"/>
    <property type="match status" value="1"/>
</dbReference>
<dbReference type="VEuPathDB" id="TrichDB:TVAGG3_0288500"/>
<evidence type="ECO:0000256" key="3">
    <source>
        <dbReference type="SAM" id="MobiDB-lite"/>
    </source>
</evidence>
<dbReference type="SUPFAM" id="SSF46689">
    <property type="entry name" value="Homeodomain-like"/>
    <property type="match status" value="1"/>
</dbReference>
<dbReference type="GO" id="GO:0000981">
    <property type="term" value="F:DNA-binding transcription factor activity, RNA polymerase II-specific"/>
    <property type="evidence" value="ECO:0000318"/>
    <property type="project" value="GO_Central"/>
</dbReference>
<dbReference type="PROSITE" id="PS50090">
    <property type="entry name" value="MYB_LIKE"/>
    <property type="match status" value="2"/>
</dbReference>
<protein>
    <submittedName>
        <fullName evidence="6">Myb-like DNA-binding domain containing protein</fullName>
    </submittedName>
</protein>
<dbReference type="SMR" id="A2DNR5"/>
<dbReference type="GO" id="GO:0005634">
    <property type="term" value="C:nucleus"/>
    <property type="evidence" value="ECO:0000318"/>
    <property type="project" value="GO_Central"/>
</dbReference>
<feature type="domain" description="Myb-like" evidence="4">
    <location>
        <begin position="115"/>
        <end position="165"/>
    </location>
</feature>
<feature type="compositionally biased region" description="Basic and acidic residues" evidence="3">
    <location>
        <begin position="210"/>
        <end position="225"/>
    </location>
</feature>
<feature type="region of interest" description="Disordered" evidence="3">
    <location>
        <begin position="1"/>
        <end position="54"/>
    </location>
</feature>
<dbReference type="KEGG" id="tva:5463413"/>
<dbReference type="InParanoid" id="A2DNR5"/>
<dbReference type="Gene3D" id="1.10.10.60">
    <property type="entry name" value="Homeodomain-like"/>
    <property type="match status" value="2"/>
</dbReference>
<evidence type="ECO:0000313" key="6">
    <source>
        <dbReference type="EMBL" id="EAY17910.1"/>
    </source>
</evidence>
<dbReference type="eggNOG" id="KOG0048">
    <property type="taxonomic scope" value="Eukaryota"/>
</dbReference>
<dbReference type="InterPro" id="IPR017930">
    <property type="entry name" value="Myb_dom"/>
</dbReference>
<dbReference type="AlphaFoldDB" id="A2DNR5"/>
<accession>A2DNR5</accession>
<gene>
    <name evidence="6" type="ORF">TVAG_225360</name>
</gene>
<dbReference type="Proteomes" id="UP000001542">
    <property type="component" value="Unassembled WGS sequence"/>
</dbReference>
<feature type="domain" description="HTH myb-type" evidence="5">
    <location>
        <begin position="69"/>
        <end position="118"/>
    </location>
</feature>
<dbReference type="STRING" id="5722.A2DNR5"/>
<dbReference type="PROSITE" id="PS51294">
    <property type="entry name" value="HTH_MYB"/>
    <property type="match status" value="2"/>
</dbReference>
<reference evidence="6" key="1">
    <citation type="submission" date="2006-10" db="EMBL/GenBank/DDBJ databases">
        <authorList>
            <person name="Amadeo P."/>
            <person name="Zhao Q."/>
            <person name="Wortman J."/>
            <person name="Fraser-Liggett C."/>
            <person name="Carlton J."/>
        </authorList>
    </citation>
    <scope>NUCLEOTIDE SEQUENCE</scope>
    <source>
        <strain evidence="6">G3</strain>
    </source>
</reference>
<feature type="domain" description="Myb-like" evidence="4">
    <location>
        <begin position="69"/>
        <end position="114"/>
    </location>
</feature>
<evidence type="ECO:0000259" key="5">
    <source>
        <dbReference type="PROSITE" id="PS51294"/>
    </source>
</evidence>
<keyword evidence="1" id="KW-0677">Repeat</keyword>
<feature type="compositionally biased region" description="Basic and acidic residues" evidence="3">
    <location>
        <begin position="33"/>
        <end position="42"/>
    </location>
</feature>
<organism evidence="6 7">
    <name type="scientific">Trichomonas vaginalis (strain ATCC PRA-98 / G3)</name>
    <dbReference type="NCBI Taxonomy" id="412133"/>
    <lineage>
        <taxon>Eukaryota</taxon>
        <taxon>Metamonada</taxon>
        <taxon>Parabasalia</taxon>
        <taxon>Trichomonadida</taxon>
        <taxon>Trichomonadidae</taxon>
        <taxon>Trichomonas</taxon>
    </lineage>
</organism>
<dbReference type="InterPro" id="IPR009057">
    <property type="entry name" value="Homeodomain-like_sf"/>
</dbReference>
<dbReference type="VEuPathDB" id="TrichDB:TVAG_225360"/>
<dbReference type="InterPro" id="IPR050560">
    <property type="entry name" value="MYB_TF"/>
</dbReference>
<keyword evidence="2 6" id="KW-0238">DNA-binding</keyword>
<reference evidence="6" key="2">
    <citation type="journal article" date="2007" name="Science">
        <title>Draft genome sequence of the sexually transmitted pathogen Trichomonas vaginalis.</title>
        <authorList>
            <person name="Carlton J.M."/>
            <person name="Hirt R.P."/>
            <person name="Silva J.C."/>
            <person name="Delcher A.L."/>
            <person name="Schatz M."/>
            <person name="Zhao Q."/>
            <person name="Wortman J.R."/>
            <person name="Bidwell S.L."/>
            <person name="Alsmark U.C.M."/>
            <person name="Besteiro S."/>
            <person name="Sicheritz-Ponten T."/>
            <person name="Noel C.J."/>
            <person name="Dacks J.B."/>
            <person name="Foster P.G."/>
            <person name="Simillion C."/>
            <person name="Van de Peer Y."/>
            <person name="Miranda-Saavedra D."/>
            <person name="Barton G.J."/>
            <person name="Westrop G.D."/>
            <person name="Mueller S."/>
            <person name="Dessi D."/>
            <person name="Fiori P.L."/>
            <person name="Ren Q."/>
            <person name="Paulsen I."/>
            <person name="Zhang H."/>
            <person name="Bastida-Corcuera F.D."/>
            <person name="Simoes-Barbosa A."/>
            <person name="Brown M.T."/>
            <person name="Hayes R.D."/>
            <person name="Mukherjee M."/>
            <person name="Okumura C.Y."/>
            <person name="Schneider R."/>
            <person name="Smith A.J."/>
            <person name="Vanacova S."/>
            <person name="Villalvazo M."/>
            <person name="Haas B.J."/>
            <person name="Pertea M."/>
            <person name="Feldblyum T.V."/>
            <person name="Utterback T.R."/>
            <person name="Shu C.L."/>
            <person name="Osoegawa K."/>
            <person name="de Jong P.J."/>
            <person name="Hrdy I."/>
            <person name="Horvathova L."/>
            <person name="Zubacova Z."/>
            <person name="Dolezal P."/>
            <person name="Malik S.B."/>
            <person name="Logsdon J.M. Jr."/>
            <person name="Henze K."/>
            <person name="Gupta A."/>
            <person name="Wang C.C."/>
            <person name="Dunne R.L."/>
            <person name="Upcroft J.A."/>
            <person name="Upcroft P."/>
            <person name="White O."/>
            <person name="Salzberg S.L."/>
            <person name="Tang P."/>
            <person name="Chiu C.-H."/>
            <person name="Lee Y.-S."/>
            <person name="Embley T.M."/>
            <person name="Coombs G.H."/>
            <person name="Mottram J.C."/>
            <person name="Tachezy J."/>
            <person name="Fraser-Liggett C.M."/>
            <person name="Johnson P.J."/>
        </authorList>
    </citation>
    <scope>NUCLEOTIDE SEQUENCE [LARGE SCALE GENOMIC DNA]</scope>
    <source>
        <strain evidence="6">G3</strain>
    </source>
</reference>
<evidence type="ECO:0000256" key="1">
    <source>
        <dbReference type="ARBA" id="ARBA00022737"/>
    </source>
</evidence>
<evidence type="ECO:0000313" key="7">
    <source>
        <dbReference type="Proteomes" id="UP000001542"/>
    </source>
</evidence>
<keyword evidence="7" id="KW-1185">Reference proteome</keyword>
<dbReference type="PANTHER" id="PTHR45614">
    <property type="entry name" value="MYB PROTEIN-RELATED"/>
    <property type="match status" value="1"/>
</dbReference>
<feature type="compositionally biased region" description="Acidic residues" evidence="3">
    <location>
        <begin position="187"/>
        <end position="199"/>
    </location>
</feature>
<dbReference type="InterPro" id="IPR001005">
    <property type="entry name" value="SANT/Myb"/>
</dbReference>
<sequence>MSSEKATTGNEPLAPTRMRMRSVPTRFSWRNSDGGRYKTRSEKKNRRDKKRRYGSEKWADAPVTDFINGSWTREEDEAIVDWVNTHGPTSWTKLAESLPGRIGKQCRERWHNSLNPTLIKTGWTLKEDQIICKFQFKLGNRWARIAEMLPGRTDNAVKNRWNSTLKKRASQILANLPPSPKKNATESSEEDEPTDESFDDEPKTASSPHAMEEEKPSDEEEKKNIDVPSLPDELPSLVIPTPALDKSSIVFTMLSPISPTMRNSTFFSSLDKDSPKVDWIDCWDNHEQEITESIGQTQMGLFDISCPDI</sequence>
<dbReference type="SMART" id="SM00717">
    <property type="entry name" value="SANT"/>
    <property type="match status" value="2"/>
</dbReference>
<dbReference type="EMBL" id="DS113224">
    <property type="protein sequence ID" value="EAY17910.1"/>
    <property type="molecule type" value="Genomic_DNA"/>
</dbReference>
<dbReference type="RefSeq" id="XP_001578896.1">
    <property type="nucleotide sequence ID" value="XM_001578846.1"/>
</dbReference>
<dbReference type="OrthoDB" id="2143914at2759"/>
<dbReference type="FunFam" id="1.10.10.60:FF:000010">
    <property type="entry name" value="Transcriptional activator Myb isoform A"/>
    <property type="match status" value="1"/>
</dbReference>
<dbReference type="Pfam" id="PF00249">
    <property type="entry name" value="Myb_DNA-binding"/>
    <property type="match status" value="2"/>
</dbReference>
<proteinExistence type="predicted"/>